<sequence length="62" mass="7019">MKDVVLCPMILMRIVIVTTGTIDILRCFISWQCQTIAFIIPICKNFICCGFLEFITSPGSFL</sequence>
<comment type="caution">
    <text evidence="1">The sequence shown here is derived from an EMBL/GenBank/DDBJ whole genome shotgun (WGS) entry which is preliminary data.</text>
</comment>
<dbReference type="EMBL" id="JAIXMP010000041">
    <property type="protein sequence ID" value="KAI9247678.1"/>
    <property type="molecule type" value="Genomic_DNA"/>
</dbReference>
<organism evidence="1 2">
    <name type="scientific">Phascolomyces articulosus</name>
    <dbReference type="NCBI Taxonomy" id="60185"/>
    <lineage>
        <taxon>Eukaryota</taxon>
        <taxon>Fungi</taxon>
        <taxon>Fungi incertae sedis</taxon>
        <taxon>Mucoromycota</taxon>
        <taxon>Mucoromycotina</taxon>
        <taxon>Mucoromycetes</taxon>
        <taxon>Mucorales</taxon>
        <taxon>Lichtheimiaceae</taxon>
        <taxon>Phascolomyces</taxon>
    </lineage>
</organism>
<keyword evidence="2" id="KW-1185">Reference proteome</keyword>
<accession>A0AAD5P8L1</accession>
<reference evidence="1" key="1">
    <citation type="journal article" date="2022" name="IScience">
        <title>Evolution of zygomycete secretomes and the origins of terrestrial fungal ecologies.</title>
        <authorList>
            <person name="Chang Y."/>
            <person name="Wang Y."/>
            <person name="Mondo S."/>
            <person name="Ahrendt S."/>
            <person name="Andreopoulos W."/>
            <person name="Barry K."/>
            <person name="Beard J."/>
            <person name="Benny G.L."/>
            <person name="Blankenship S."/>
            <person name="Bonito G."/>
            <person name="Cuomo C."/>
            <person name="Desiro A."/>
            <person name="Gervers K.A."/>
            <person name="Hundley H."/>
            <person name="Kuo A."/>
            <person name="LaButti K."/>
            <person name="Lang B.F."/>
            <person name="Lipzen A."/>
            <person name="O'Donnell K."/>
            <person name="Pangilinan J."/>
            <person name="Reynolds N."/>
            <person name="Sandor L."/>
            <person name="Smith M.E."/>
            <person name="Tsang A."/>
            <person name="Grigoriev I.V."/>
            <person name="Stajich J.E."/>
            <person name="Spatafora J.W."/>
        </authorList>
    </citation>
    <scope>NUCLEOTIDE SEQUENCE</scope>
    <source>
        <strain evidence="1">RSA 2281</strain>
    </source>
</reference>
<evidence type="ECO:0000313" key="2">
    <source>
        <dbReference type="Proteomes" id="UP001209540"/>
    </source>
</evidence>
<gene>
    <name evidence="1" type="ORF">BDA99DRAFT_525738</name>
</gene>
<name>A0AAD5P8L1_9FUNG</name>
<protein>
    <submittedName>
        <fullName evidence="1">Uncharacterized protein</fullName>
    </submittedName>
</protein>
<proteinExistence type="predicted"/>
<dbReference type="AlphaFoldDB" id="A0AAD5P8L1"/>
<reference evidence="1" key="2">
    <citation type="submission" date="2023-02" db="EMBL/GenBank/DDBJ databases">
        <authorList>
            <consortium name="DOE Joint Genome Institute"/>
            <person name="Mondo S.J."/>
            <person name="Chang Y."/>
            <person name="Wang Y."/>
            <person name="Ahrendt S."/>
            <person name="Andreopoulos W."/>
            <person name="Barry K."/>
            <person name="Beard J."/>
            <person name="Benny G.L."/>
            <person name="Blankenship S."/>
            <person name="Bonito G."/>
            <person name="Cuomo C."/>
            <person name="Desiro A."/>
            <person name="Gervers K.A."/>
            <person name="Hundley H."/>
            <person name="Kuo A."/>
            <person name="LaButti K."/>
            <person name="Lang B.F."/>
            <person name="Lipzen A."/>
            <person name="O'Donnell K."/>
            <person name="Pangilinan J."/>
            <person name="Reynolds N."/>
            <person name="Sandor L."/>
            <person name="Smith M.W."/>
            <person name="Tsang A."/>
            <person name="Grigoriev I.V."/>
            <person name="Stajich J.E."/>
            <person name="Spatafora J.W."/>
        </authorList>
    </citation>
    <scope>NUCLEOTIDE SEQUENCE</scope>
    <source>
        <strain evidence="1">RSA 2281</strain>
    </source>
</reference>
<dbReference type="Proteomes" id="UP001209540">
    <property type="component" value="Unassembled WGS sequence"/>
</dbReference>
<evidence type="ECO:0000313" key="1">
    <source>
        <dbReference type="EMBL" id="KAI9247678.1"/>
    </source>
</evidence>